<keyword evidence="1" id="KW-0560">Oxidoreductase</keyword>
<comment type="function">
    <text evidence="1">Catalyzes the reduction of fatty acyl-CoA to fatty alcohols.</text>
</comment>
<reference evidence="3" key="1">
    <citation type="submission" date="2022-11" db="EMBL/GenBank/DDBJ databases">
        <authorList>
            <person name="Petersen C."/>
        </authorList>
    </citation>
    <scope>NUCLEOTIDE SEQUENCE</scope>
    <source>
        <strain evidence="3">IBT 34128</strain>
    </source>
</reference>
<dbReference type="PANTHER" id="PTHR11011:SF45">
    <property type="entry name" value="FATTY ACYL-COA REDUCTASE CG8306-RELATED"/>
    <property type="match status" value="1"/>
</dbReference>
<comment type="catalytic activity">
    <reaction evidence="1">
        <text>a long-chain fatty acyl-CoA + 2 NADPH + 2 H(+) = a long-chain primary fatty alcohol + 2 NADP(+) + CoA</text>
        <dbReference type="Rhea" id="RHEA:52716"/>
        <dbReference type="ChEBI" id="CHEBI:15378"/>
        <dbReference type="ChEBI" id="CHEBI:57287"/>
        <dbReference type="ChEBI" id="CHEBI:57783"/>
        <dbReference type="ChEBI" id="CHEBI:58349"/>
        <dbReference type="ChEBI" id="CHEBI:77396"/>
        <dbReference type="ChEBI" id="CHEBI:83139"/>
        <dbReference type="EC" id="1.2.1.84"/>
    </reaction>
</comment>
<dbReference type="EC" id="1.2.1.84" evidence="1"/>
<dbReference type="GO" id="GO:0005777">
    <property type="term" value="C:peroxisome"/>
    <property type="evidence" value="ECO:0007669"/>
    <property type="project" value="TreeGrafter"/>
</dbReference>
<gene>
    <name evidence="3" type="ORF">NUU61_009311</name>
</gene>
<keyword evidence="1" id="KW-0521">NADP</keyword>
<comment type="similarity">
    <text evidence="1">Belongs to the fatty acyl-CoA reductase family.</text>
</comment>
<accession>A0A9W9EMT0</accession>
<dbReference type="InterPro" id="IPR036291">
    <property type="entry name" value="NAD(P)-bd_dom_sf"/>
</dbReference>
<dbReference type="Proteomes" id="UP001141434">
    <property type="component" value="Unassembled WGS sequence"/>
</dbReference>
<evidence type="ECO:0000313" key="4">
    <source>
        <dbReference type="Proteomes" id="UP001141434"/>
    </source>
</evidence>
<dbReference type="PANTHER" id="PTHR11011">
    <property type="entry name" value="MALE STERILITY PROTEIN 2-RELATED"/>
    <property type="match status" value="1"/>
</dbReference>
<dbReference type="GeneID" id="81399005"/>
<dbReference type="GO" id="GO:0080019">
    <property type="term" value="F:alcohol-forming very long-chain fatty acyl-CoA reductase activity"/>
    <property type="evidence" value="ECO:0007669"/>
    <property type="project" value="InterPro"/>
</dbReference>
<dbReference type="GO" id="GO:0102965">
    <property type="term" value="F:alcohol-forming long-chain fatty acyl-CoA reductase activity"/>
    <property type="evidence" value="ECO:0007669"/>
    <property type="project" value="UniProtKB-EC"/>
</dbReference>
<dbReference type="GO" id="GO:0035336">
    <property type="term" value="P:long-chain fatty-acyl-CoA metabolic process"/>
    <property type="evidence" value="ECO:0007669"/>
    <property type="project" value="TreeGrafter"/>
</dbReference>
<dbReference type="AlphaFoldDB" id="A0A9W9EMT0"/>
<keyword evidence="1" id="KW-0444">Lipid biosynthesis</keyword>
<comment type="caution">
    <text evidence="3">The sequence shown here is derived from an EMBL/GenBank/DDBJ whole genome shotgun (WGS) entry which is preliminary data.</text>
</comment>
<sequence length="446" mass="50053">MVWDFYQGKTLFVTGGTGFIGTTLLHRLLSQSSPEHVYVLCRGGAEKAKAKWNDMLPTSIAATLTRSERMTILDGELGNTATMDLEDDVLQMLKQTVHIVIHAASSIHLRMSLRELSYSVTAPTLCLTQYALKFPHLERFVFVSTAYANAHLWKTNESADVAVNERVYPLNGESQDDYETAVRAWHEVQKNGSSEEYDAHDFPWPYAYSKHLAERLILHKAAEKKALHRVLIIRPSVVGPADNLPYPGFAVPYATPSTACAAAYTLHPGRQIVLSSRCQNPNKEATIDEVPVDVVVDRMLAHTAAGTSGIVHAVSGEKGRLSLEDWWWAFKKERRLPWNAKPVWTSEDWNSPNLHPLARFFKIIGTSFAFSDEKTIRLAETLSSEKGEKLNLFADRSQPYSLAARRHHIHQVAVQTAKKKKMPGFFVSLFCRKGKSLTHVNDTTKV</sequence>
<dbReference type="RefSeq" id="XP_056508129.1">
    <property type="nucleotide sequence ID" value="XM_056659836.1"/>
</dbReference>
<dbReference type="Pfam" id="PF07993">
    <property type="entry name" value="NAD_binding_4"/>
    <property type="match status" value="1"/>
</dbReference>
<feature type="domain" description="Thioester reductase (TE)" evidence="2">
    <location>
        <begin position="13"/>
        <end position="298"/>
    </location>
</feature>
<organism evidence="3 4">
    <name type="scientific">Penicillium alfredii</name>
    <dbReference type="NCBI Taxonomy" id="1506179"/>
    <lineage>
        <taxon>Eukaryota</taxon>
        <taxon>Fungi</taxon>
        <taxon>Dikarya</taxon>
        <taxon>Ascomycota</taxon>
        <taxon>Pezizomycotina</taxon>
        <taxon>Eurotiomycetes</taxon>
        <taxon>Eurotiomycetidae</taxon>
        <taxon>Eurotiales</taxon>
        <taxon>Aspergillaceae</taxon>
        <taxon>Penicillium</taxon>
    </lineage>
</organism>
<keyword evidence="1" id="KW-0443">Lipid metabolism</keyword>
<dbReference type="EMBL" id="JAPMSZ010000011">
    <property type="protein sequence ID" value="KAJ5084732.1"/>
    <property type="molecule type" value="Genomic_DNA"/>
</dbReference>
<dbReference type="Gene3D" id="3.40.50.720">
    <property type="entry name" value="NAD(P)-binding Rossmann-like Domain"/>
    <property type="match status" value="1"/>
</dbReference>
<evidence type="ECO:0000256" key="1">
    <source>
        <dbReference type="RuleBase" id="RU363097"/>
    </source>
</evidence>
<reference evidence="3" key="2">
    <citation type="journal article" date="2023" name="IMA Fungus">
        <title>Comparative genomic study of the Penicillium genus elucidates a diverse pangenome and 15 lateral gene transfer events.</title>
        <authorList>
            <person name="Petersen C."/>
            <person name="Sorensen T."/>
            <person name="Nielsen M.R."/>
            <person name="Sondergaard T.E."/>
            <person name="Sorensen J.L."/>
            <person name="Fitzpatrick D.A."/>
            <person name="Frisvad J.C."/>
            <person name="Nielsen K.L."/>
        </authorList>
    </citation>
    <scope>NUCLEOTIDE SEQUENCE</scope>
    <source>
        <strain evidence="3">IBT 34128</strain>
    </source>
</reference>
<dbReference type="InterPro" id="IPR026055">
    <property type="entry name" value="FAR"/>
</dbReference>
<evidence type="ECO:0000313" key="3">
    <source>
        <dbReference type="EMBL" id="KAJ5084732.1"/>
    </source>
</evidence>
<protein>
    <recommendedName>
        <fullName evidence="1">Fatty acyl-CoA reductase</fullName>
        <ecNumber evidence="1">1.2.1.84</ecNumber>
    </recommendedName>
</protein>
<dbReference type="InterPro" id="IPR013120">
    <property type="entry name" value="FAR_NAD-bd"/>
</dbReference>
<proteinExistence type="inferred from homology"/>
<dbReference type="SUPFAM" id="SSF51735">
    <property type="entry name" value="NAD(P)-binding Rossmann-fold domains"/>
    <property type="match status" value="1"/>
</dbReference>
<name>A0A9W9EMT0_9EURO</name>
<evidence type="ECO:0000259" key="2">
    <source>
        <dbReference type="Pfam" id="PF07993"/>
    </source>
</evidence>
<dbReference type="OrthoDB" id="429813at2759"/>
<keyword evidence="4" id="KW-1185">Reference proteome</keyword>